<feature type="compositionally biased region" description="Gly residues" evidence="7">
    <location>
        <begin position="53"/>
        <end position="62"/>
    </location>
</feature>
<comment type="subcellular location">
    <subcellularLocation>
        <location evidence="1">Membrane</location>
        <topology evidence="1">Single-pass membrane protein</topology>
    </subcellularLocation>
</comment>
<proteinExistence type="inferred from homology"/>
<keyword evidence="8" id="KW-0732">Signal</keyword>
<keyword evidence="5" id="KW-0430">Lectin</keyword>
<evidence type="ECO:0000256" key="6">
    <source>
        <dbReference type="ARBA" id="ARBA00025321"/>
    </source>
</evidence>
<feature type="chain" id="PRO_5043717005" description="Lectin-like protein BA14k" evidence="8">
    <location>
        <begin position="25"/>
        <end position="129"/>
    </location>
</feature>
<evidence type="ECO:0000256" key="4">
    <source>
        <dbReference type="ARBA" id="ARBA00022475"/>
    </source>
</evidence>
<feature type="region of interest" description="Disordered" evidence="7">
    <location>
        <begin position="43"/>
        <end position="63"/>
    </location>
</feature>
<comment type="similarity">
    <text evidence="2">Belongs to the BA14k family.</text>
</comment>
<evidence type="ECO:0000256" key="5">
    <source>
        <dbReference type="ARBA" id="ARBA00022734"/>
    </source>
</evidence>
<evidence type="ECO:0000256" key="2">
    <source>
        <dbReference type="ARBA" id="ARBA00010270"/>
    </source>
</evidence>
<organism evidence="9">
    <name type="scientific">Alsobacter sp. KACC 23698</name>
    <dbReference type="NCBI Taxonomy" id="3149229"/>
    <lineage>
        <taxon>Bacteria</taxon>
        <taxon>Pseudomonadati</taxon>
        <taxon>Pseudomonadota</taxon>
        <taxon>Alphaproteobacteria</taxon>
        <taxon>Hyphomicrobiales</taxon>
        <taxon>Alsobacteraceae</taxon>
        <taxon>Alsobacter</taxon>
    </lineage>
</organism>
<dbReference type="GO" id="GO:0016020">
    <property type="term" value="C:membrane"/>
    <property type="evidence" value="ECO:0007669"/>
    <property type="project" value="UniProtKB-SubCell"/>
</dbReference>
<dbReference type="Pfam" id="PF07886">
    <property type="entry name" value="BA14K"/>
    <property type="match status" value="1"/>
</dbReference>
<accession>A0AAU7JHE6</accession>
<protein>
    <recommendedName>
        <fullName evidence="3">Lectin-like protein BA14k</fullName>
    </recommendedName>
</protein>
<reference evidence="9" key="1">
    <citation type="submission" date="2024-05" db="EMBL/GenBank/DDBJ databases">
        <authorList>
            <person name="Kim S."/>
            <person name="Heo J."/>
            <person name="Choi H."/>
            <person name="Choi Y."/>
            <person name="Kwon S.-W."/>
            <person name="Kim Y."/>
        </authorList>
    </citation>
    <scope>NUCLEOTIDE SEQUENCE</scope>
    <source>
        <strain evidence="9">KACC 23698</strain>
    </source>
</reference>
<comment type="function">
    <text evidence="6">Has immunoglobulin-binding and hemagglutination properties, and can bind to mannose. Essential for virulence. May be involved in LPS biosynthesis or polysaccharide transport.</text>
</comment>
<feature type="signal peptide" evidence="8">
    <location>
        <begin position="1"/>
        <end position="24"/>
    </location>
</feature>
<evidence type="ECO:0000256" key="7">
    <source>
        <dbReference type="SAM" id="MobiDB-lite"/>
    </source>
</evidence>
<dbReference type="GO" id="GO:0030246">
    <property type="term" value="F:carbohydrate binding"/>
    <property type="evidence" value="ECO:0007669"/>
    <property type="project" value="UniProtKB-KW"/>
</dbReference>
<keyword evidence="4" id="KW-1003">Cell membrane</keyword>
<evidence type="ECO:0000256" key="8">
    <source>
        <dbReference type="SAM" id="SignalP"/>
    </source>
</evidence>
<dbReference type="InterPro" id="IPR012413">
    <property type="entry name" value="BA14K"/>
</dbReference>
<sequence>MTHSFKTGLVALGALTLSAGLALAQSAPQLGAGAGGGVPGSVVNPGGRASGMSAGGVSGGAGAPTRMRNGYAYDVSGMDTGVIVQTPGGMAETGPSMNWKWEQCAKLYKTFDPQSGTFIGEDGLRHLCQ</sequence>
<dbReference type="AlphaFoldDB" id="A0AAU7JHE6"/>
<evidence type="ECO:0000256" key="3">
    <source>
        <dbReference type="ARBA" id="ARBA00020552"/>
    </source>
</evidence>
<dbReference type="RefSeq" id="WP_406856257.1">
    <property type="nucleotide sequence ID" value="NZ_CP157484.1"/>
</dbReference>
<keyword evidence="4" id="KW-0472">Membrane</keyword>
<evidence type="ECO:0000256" key="1">
    <source>
        <dbReference type="ARBA" id="ARBA00004167"/>
    </source>
</evidence>
<gene>
    <name evidence="9" type="ORF">ABEG18_01100</name>
</gene>
<dbReference type="EMBL" id="CP157484">
    <property type="protein sequence ID" value="XBO39414.1"/>
    <property type="molecule type" value="Genomic_DNA"/>
</dbReference>
<name>A0AAU7JHE6_9HYPH</name>
<evidence type="ECO:0000313" key="9">
    <source>
        <dbReference type="EMBL" id="XBO39414.1"/>
    </source>
</evidence>